<evidence type="ECO:0000313" key="3">
    <source>
        <dbReference type="EMBL" id="MBP2018397.1"/>
    </source>
</evidence>
<dbReference type="RefSeq" id="WP_209466520.1">
    <property type="nucleotide sequence ID" value="NZ_JAGGLG010000012.1"/>
</dbReference>
<keyword evidence="3" id="KW-0762">Sugar transport</keyword>
<feature type="chain" id="PRO_5046778246" evidence="2">
    <location>
        <begin position="22"/>
        <end position="449"/>
    </location>
</feature>
<keyword evidence="2" id="KW-0732">Signal</keyword>
<feature type="region of interest" description="Disordered" evidence="1">
    <location>
        <begin position="26"/>
        <end position="54"/>
    </location>
</feature>
<feature type="compositionally biased region" description="Low complexity" evidence="1">
    <location>
        <begin position="31"/>
        <end position="54"/>
    </location>
</feature>
<dbReference type="Pfam" id="PF01547">
    <property type="entry name" value="SBP_bac_1"/>
    <property type="match status" value="1"/>
</dbReference>
<keyword evidence="3" id="KW-0813">Transport</keyword>
<dbReference type="CDD" id="cd14748">
    <property type="entry name" value="PBP2_UgpB"/>
    <property type="match status" value="1"/>
</dbReference>
<dbReference type="PROSITE" id="PS51257">
    <property type="entry name" value="PROKAR_LIPOPROTEIN"/>
    <property type="match status" value="1"/>
</dbReference>
<sequence>MIGRKVTAVFLSSVLAATLLAGCGGGGKGGSTTPPATQQPAQGGQQTQTPPSSQPVTLEFWGWWSSETRMPTINKIVDKWNAEHPDIQVKYTFVPFGEMNTKYLASVAGGNPPDMVVSPDIFTSIQRGENGQAMELSALGAASVKDLYYPNFWDAVTTDDGKIYALPWVGETKFLYYNKELFREAGLDPEKAPVTWDDLWNFADKLDKWEGSKLVQMGFHPLMGNFGFQGWVWNAGSLLFENDEKPTINAAKNVEVLEWIKKWTDRYGYDVFASFKGSFGTGPQHAFIQGKIGMVVETATFEKEIKTNAPNLEYGVIPVPTPDGKQHQNASYSGGFAVELPVGSKHPQQAFEFAKYWTQEAAVIWAQEQNDFPAYTKAVETITTPEFKRAADNMKYTGLIPVPMTATNFMDFLNPAIDEALMGSMSPKAALDQAQSQIEDVVAENLAGN</sequence>
<dbReference type="InterPro" id="IPR006059">
    <property type="entry name" value="SBP"/>
</dbReference>
<dbReference type="InterPro" id="IPR050490">
    <property type="entry name" value="Bact_solute-bd_prot1"/>
</dbReference>
<keyword evidence="4" id="KW-1185">Reference proteome</keyword>
<reference evidence="3 4" key="1">
    <citation type="submission" date="2021-03" db="EMBL/GenBank/DDBJ databases">
        <title>Genomic Encyclopedia of Type Strains, Phase IV (KMG-IV): sequencing the most valuable type-strain genomes for metagenomic binning, comparative biology and taxonomic classification.</title>
        <authorList>
            <person name="Goeker M."/>
        </authorList>
    </citation>
    <scope>NUCLEOTIDE SEQUENCE [LARGE SCALE GENOMIC DNA]</scope>
    <source>
        <strain evidence="3 4">DSM 27138</strain>
    </source>
</reference>
<proteinExistence type="predicted"/>
<organism evidence="3 4">
    <name type="scientific">Symbiobacterium terraclitae</name>
    <dbReference type="NCBI Taxonomy" id="557451"/>
    <lineage>
        <taxon>Bacteria</taxon>
        <taxon>Bacillati</taxon>
        <taxon>Bacillota</taxon>
        <taxon>Clostridia</taxon>
        <taxon>Eubacteriales</taxon>
        <taxon>Symbiobacteriaceae</taxon>
        <taxon>Symbiobacterium</taxon>
    </lineage>
</organism>
<protein>
    <submittedName>
        <fullName evidence="3">Multiple sugar transport system substrate-binding protein</fullName>
    </submittedName>
</protein>
<evidence type="ECO:0000256" key="2">
    <source>
        <dbReference type="SAM" id="SignalP"/>
    </source>
</evidence>
<evidence type="ECO:0000256" key="1">
    <source>
        <dbReference type="SAM" id="MobiDB-lite"/>
    </source>
</evidence>
<dbReference type="PANTHER" id="PTHR43649">
    <property type="entry name" value="ARABINOSE-BINDING PROTEIN-RELATED"/>
    <property type="match status" value="1"/>
</dbReference>
<comment type="caution">
    <text evidence="3">The sequence shown here is derived from an EMBL/GenBank/DDBJ whole genome shotgun (WGS) entry which is preliminary data.</text>
</comment>
<evidence type="ECO:0000313" key="4">
    <source>
        <dbReference type="Proteomes" id="UP001519289"/>
    </source>
</evidence>
<feature type="signal peptide" evidence="2">
    <location>
        <begin position="1"/>
        <end position="21"/>
    </location>
</feature>
<dbReference type="Proteomes" id="UP001519289">
    <property type="component" value="Unassembled WGS sequence"/>
</dbReference>
<dbReference type="EMBL" id="JAGGLG010000012">
    <property type="protein sequence ID" value="MBP2018397.1"/>
    <property type="molecule type" value="Genomic_DNA"/>
</dbReference>
<gene>
    <name evidence="3" type="ORF">J2Z79_001805</name>
</gene>
<dbReference type="SUPFAM" id="SSF53850">
    <property type="entry name" value="Periplasmic binding protein-like II"/>
    <property type="match status" value="1"/>
</dbReference>
<accession>A0ABS4JS98</accession>
<dbReference type="Gene3D" id="3.40.190.10">
    <property type="entry name" value="Periplasmic binding protein-like II"/>
    <property type="match status" value="1"/>
</dbReference>
<dbReference type="PANTHER" id="PTHR43649:SF12">
    <property type="entry name" value="DIACETYLCHITOBIOSE BINDING PROTEIN DASA"/>
    <property type="match status" value="1"/>
</dbReference>
<name>A0ABS4JS98_9FIRM</name>